<dbReference type="InterPro" id="IPR010285">
    <property type="entry name" value="DNA_helicase_pif1-like_DEAD"/>
</dbReference>
<feature type="domain" description="Endonuclease/exonuclease/phosphatase" evidence="3">
    <location>
        <begin position="2461"/>
        <end position="2656"/>
    </location>
</feature>
<organism evidence="7 8">
    <name type="scientific">Merluccius polli</name>
    <name type="common">Benguela hake</name>
    <name type="synonym">Merluccius cadenati</name>
    <dbReference type="NCBI Taxonomy" id="89951"/>
    <lineage>
        <taxon>Eukaryota</taxon>
        <taxon>Metazoa</taxon>
        <taxon>Chordata</taxon>
        <taxon>Craniata</taxon>
        <taxon>Vertebrata</taxon>
        <taxon>Euteleostomi</taxon>
        <taxon>Actinopterygii</taxon>
        <taxon>Neopterygii</taxon>
        <taxon>Teleostei</taxon>
        <taxon>Neoteleostei</taxon>
        <taxon>Acanthomorphata</taxon>
        <taxon>Zeiogadaria</taxon>
        <taxon>Gadariae</taxon>
        <taxon>Gadiformes</taxon>
        <taxon>Gadoidei</taxon>
        <taxon>Merlucciidae</taxon>
        <taxon>Merluccius</taxon>
    </lineage>
</organism>
<dbReference type="SUPFAM" id="SSF54001">
    <property type="entry name" value="Cysteine proteinases"/>
    <property type="match status" value="1"/>
</dbReference>
<dbReference type="InterPro" id="IPR038765">
    <property type="entry name" value="Papain-like_cys_pep_sf"/>
</dbReference>
<dbReference type="InterPro" id="IPR005135">
    <property type="entry name" value="Endo/exonuclease/phosphatase"/>
</dbReference>
<feature type="region of interest" description="Disordered" evidence="2">
    <location>
        <begin position="4107"/>
        <end position="4128"/>
    </location>
</feature>
<comment type="similarity">
    <text evidence="1">Belongs to the helicase family.</text>
</comment>
<evidence type="ECO:0000256" key="2">
    <source>
        <dbReference type="SAM" id="MobiDB-lite"/>
    </source>
</evidence>
<gene>
    <name evidence="7" type="primary">PIF1_3</name>
    <name evidence="7" type="ORF">N1851_013654</name>
</gene>
<dbReference type="PANTHER" id="PTHR47642:SF5">
    <property type="entry name" value="ATP-DEPENDENT DNA HELICASE"/>
    <property type="match status" value="1"/>
</dbReference>
<dbReference type="PANTHER" id="PTHR47642">
    <property type="entry name" value="ATP-DEPENDENT DNA HELICASE"/>
    <property type="match status" value="1"/>
</dbReference>
<evidence type="ECO:0000313" key="8">
    <source>
        <dbReference type="Proteomes" id="UP001174136"/>
    </source>
</evidence>
<feature type="compositionally biased region" description="Basic and acidic residues" evidence="2">
    <location>
        <begin position="1169"/>
        <end position="1182"/>
    </location>
</feature>
<evidence type="ECO:0000256" key="1">
    <source>
        <dbReference type="RuleBase" id="RU363044"/>
    </source>
</evidence>
<dbReference type="InterPro" id="IPR036514">
    <property type="entry name" value="SGNH_hydro_sf"/>
</dbReference>
<dbReference type="EC" id="5.6.2.3" evidence="1"/>
<feature type="domain" description="DUF6570" evidence="6">
    <location>
        <begin position="977"/>
        <end position="1104"/>
    </location>
</feature>
<dbReference type="InterPro" id="IPR036691">
    <property type="entry name" value="Endo/exonu/phosph_ase_sf"/>
</dbReference>
<dbReference type="GO" id="GO:0000723">
    <property type="term" value="P:telomere maintenance"/>
    <property type="evidence" value="ECO:0007669"/>
    <property type="project" value="InterPro"/>
</dbReference>
<reference evidence="7" key="1">
    <citation type="journal article" date="2023" name="Front. Mar. Sci.">
        <title>A new Merluccius polli reference genome to investigate the effects of global change in West African waters.</title>
        <authorList>
            <person name="Mateo J.L."/>
            <person name="Blanco-Fernandez C."/>
            <person name="Garcia-Vazquez E."/>
            <person name="Machado-Schiaffino G."/>
        </authorList>
    </citation>
    <scope>NUCLEOTIDE SEQUENCE</scope>
    <source>
        <strain evidence="7">C29</strain>
        <tissue evidence="7">Fin</tissue>
    </source>
</reference>
<dbReference type="SUPFAM" id="SSF56219">
    <property type="entry name" value="DNase I-like"/>
    <property type="match status" value="1"/>
</dbReference>
<dbReference type="Pfam" id="PF03372">
    <property type="entry name" value="Exo_endo_phos"/>
    <property type="match status" value="1"/>
</dbReference>
<keyword evidence="1" id="KW-0233">DNA recombination</keyword>
<dbReference type="GO" id="GO:0005524">
    <property type="term" value="F:ATP binding"/>
    <property type="evidence" value="ECO:0007669"/>
    <property type="project" value="UniProtKB-KW"/>
</dbReference>
<dbReference type="GO" id="GO:0043139">
    <property type="term" value="F:5'-3' DNA helicase activity"/>
    <property type="evidence" value="ECO:0007669"/>
    <property type="project" value="UniProtKB-EC"/>
</dbReference>
<feature type="region of interest" description="Disordered" evidence="2">
    <location>
        <begin position="317"/>
        <end position="340"/>
    </location>
</feature>
<comment type="cofactor">
    <cofactor evidence="1">
        <name>Mg(2+)</name>
        <dbReference type="ChEBI" id="CHEBI:18420"/>
    </cofactor>
</comment>
<dbReference type="InterPro" id="IPR051055">
    <property type="entry name" value="PIF1_helicase"/>
</dbReference>
<accession>A0AA47P3H9</accession>
<dbReference type="CDD" id="cd00229">
    <property type="entry name" value="SGNH_hydrolase"/>
    <property type="match status" value="1"/>
</dbReference>
<protein>
    <recommendedName>
        <fullName evidence="1">ATP-dependent DNA helicase</fullName>
        <ecNumber evidence="1">5.6.2.3</ecNumber>
    </recommendedName>
</protein>
<keyword evidence="1" id="KW-0378">Hydrolase</keyword>
<evidence type="ECO:0000259" key="3">
    <source>
        <dbReference type="Pfam" id="PF03372"/>
    </source>
</evidence>
<dbReference type="Gene3D" id="3.60.10.10">
    <property type="entry name" value="Endonuclease/exonuclease/phosphatase"/>
    <property type="match status" value="1"/>
</dbReference>
<dbReference type="Gene3D" id="3.40.50.300">
    <property type="entry name" value="P-loop containing nucleotide triphosphate hydrolases"/>
    <property type="match status" value="1"/>
</dbReference>
<dbReference type="Pfam" id="PF14214">
    <property type="entry name" value="Helitron_like_N"/>
    <property type="match status" value="1"/>
</dbReference>
<feature type="compositionally biased region" description="Polar residues" evidence="2">
    <location>
        <begin position="1118"/>
        <end position="1129"/>
    </location>
</feature>
<keyword evidence="8" id="KW-1185">Reference proteome</keyword>
<keyword evidence="1 7" id="KW-0347">Helicase</keyword>
<dbReference type="SUPFAM" id="SSF52540">
    <property type="entry name" value="P-loop containing nucleoside triphosphate hydrolases"/>
    <property type="match status" value="2"/>
</dbReference>
<keyword evidence="1" id="KW-0547">Nucleotide-binding</keyword>
<dbReference type="GO" id="GO:0006281">
    <property type="term" value="P:DNA repair"/>
    <property type="evidence" value="ECO:0007669"/>
    <property type="project" value="UniProtKB-KW"/>
</dbReference>
<dbReference type="Gene3D" id="3.90.70.120">
    <property type="match status" value="1"/>
</dbReference>
<evidence type="ECO:0000259" key="6">
    <source>
        <dbReference type="Pfam" id="PF20209"/>
    </source>
</evidence>
<dbReference type="InterPro" id="IPR046700">
    <property type="entry name" value="DUF6570"/>
</dbReference>
<dbReference type="Gene3D" id="3.40.50.1110">
    <property type="entry name" value="SGNH hydrolase"/>
    <property type="match status" value="2"/>
</dbReference>
<dbReference type="CDD" id="cd18809">
    <property type="entry name" value="SF1_C_RecD"/>
    <property type="match status" value="1"/>
</dbReference>
<dbReference type="GO" id="GO:0006310">
    <property type="term" value="P:DNA recombination"/>
    <property type="evidence" value="ECO:0007669"/>
    <property type="project" value="UniProtKB-KW"/>
</dbReference>
<evidence type="ECO:0000313" key="7">
    <source>
        <dbReference type="EMBL" id="KAK0147005.1"/>
    </source>
</evidence>
<sequence>MPRKGKRAQAAMLRWRKRDQEQLTVQTESPPAIGSRTIETQPPCSRAPVSIFGTSLPVPQFCSLDDVCANFCARRGTGYRHKVQTWPVSPFTGCSHKLVIPPESAEKKFVLIVGDSHLQAIVDGVVQMPEEPFTFGVMSTPGAAASALRTEVLNAVLPRIPDAVCLLAPSNNLTASRTIDEAAVDYVKLLLTIRSRWPNYFSAVEYFPLTQPQLWSTDGVHLSDDQGMGILVQLLWSAAMKEFETPPPAPRVSPRPSPPVRNFSPKLVVTGEAPAPRSPDPFQWELASDDRKADESSFPLNPVWFSSTALDAMEEVSPSNLSSPVDYQPSPRHKRGPARTEQLFETVRASHSQNDRRYKRFSRNHQCTCMSLTFLAYQNEGSQFNSTALDKVMADGDSLYVGIKQQLILDKTFQGNNLTLEEMPKQVLTHTNMYDIKMSFARLGPLKAQAPSPGSQRWGLSLATQLECLSAEVSQALIVVSPECIAVFRDKSGRYGVFDSHTRNAAGIPHRYGTAIMMTFSELSDLADHLNKVFKWRGADATYEFVPVSFDAVSSSEHCQPLADSTKDTHKDQHAPLSCELKRKRTTKHDGNKYASCPEFRMKKVQVAKTTYAQKSHHQQRLLSFKCYYSDPQVQTKKKETNIGRYRTDPTFQNKQKKIITDRYRMDPAFQSKQKKHVTDSYRTDPAFRNKQKKYVTDSYRTDPAFRNKQKKYVTDSYRTDPAFRNKQKKYITDSYRTDPAFRNKLKKYITDSYRTDPAFRNKQKKYITDSYRTDPAFRNKQKKNITDRYRMDPAFRSRQKMCMKTHYASNQSYRQKKLQHRLNLRYHNDPEFRRRCIQRVSQKRLTKLATNAAFCIHHKIQKALRIRRKYRRIVTHHQESPLALTDPVMAAAIASFRETIRHGPTYVCTVCNRTMFPNQVKLCKRGKYSKHNKMAAACLTGNYVHVCDDDCTSPCSVPQERVVEWICYTCDNHLSRGRIPSTAVANNLELAPIPPELAILNVLERQLIAKILPFAKIIALPKGQQRAVHGAVVCVPSEMETVVNSLPRPNAEAQLLQVKLKRRIKYKGHQHFYTVNMKNVLAGLAKLKQLHSEYKDVSIDDSATYESLQDDEEDSQHNTAVAAQPEQHSTPEQHSDTEENMEADIDLEELFNSQNEPDQSNVAAQTEQSDKEADKEKEELRPGLALDTCMQPPDIAQEILSYGDGIFSIAPAQGNKPVGFFTIPKLEAMAFPVQFPTGQNTLDEVRKVNLSPSMYFNARLFAADTRFASDQSYLFFAQFVTETHLATSSMSIQMRKGKSKSKDGRRVNNWMLQDKVELERLIMDKDATRFMQPLRGTPAYWEKTLRDVHAMVRQIGKPTFFLTFSAAEMRWPEIVEVIKAQQGELGDFSELDWNAKCDILRSNPITVMRMFEKRVDALMTSLILSPAKPIGEVEDYFYRVEFQARGSPHIHMLVWIKDAPEFEDDPDSVVVKFIDEYISCKMPDPERDPELHKIVSEVQVHSRKHSKSCKKGNVSCRFGFPKLPMEKTIITRPPTVDSNSDENPDPAAQLKAQKRQLLKMQREAKSKLQPLRELLMQPDASFSSFSDMLRQCNMTEQEYLIHVTNLTSHYVVMLKRDPNDCWINGYNPDLLRAWNANMDIQYVVDDFSCIMYMMSYVSKPEHEMTEYLNSVIKTVKKSKVNEHDEMKQIMQAYAKHREVSAQEAAARTCSLPLKKCSRSVVFLQTDEDGLKMSHPINRLKHMEPDSEAVWMSGVPEKYLDRPVGRPFEGMCLAEFASEYRVVYGQQAESKSAIPLLHDKGFIQKRTVGKPAIIRFARFSEKKTPEKFYRRLLKLYLSHRSDGELTDEQYPTYEQFYKCAKRSYCDIRCIVDANKKRYEGGGKNIDAALQQFQQCGAVLNAWNTFAPEVELDRLECLAEREPLETEREEDEDIPEYEADNDRRGFMPIIDAPELSPDYMRKMYQSLNETQASIFYSVRQWCFKCVWGHDPDPFYYFMTGGAGCGKSHVIKCIHQEATRILRELPRFRDRADMSQPAVLLTAFTGTAAFNISGKTLHSILKLPRSLKPPYQGLGNALDEVRAALSNAEILIIDEISMVSKDLFAYVHWRFQQIKGNRKPFGGMSVLAVGDFYQLPPLGRAKPLCVYEENEFDLWKDSFTMVNLTEIMRQKDDRAFAELLNRLRVKLKGDRLSDADRQLLTQAVADGKDCPAGVLHIYATNKEVDHHNAVTVAALHKNVVKIAAQDFRKDPRTGCMMNLPDNFQGSKRDLPDNIMAAQGVRVMLTRNLDVEDGIVNGTFGTIENIVMSERGPTAARLIGLRLDNPTAGQRFRKKILGPSDDSVYIERSEESTSRRGVIRRQFPMKLAFACTAHKVQGMTMTSAVVCLKRVFERGMAYVALSRTTSLQGLTITDFDEKKIYADPEIKTALESMNHASFQSARPLLTLFKSMDQTPKTLTIIHHNTQGLPSHIVDLKAHHELRLADVLCLTETHLSGSSVSSVFQLEGYDMFARSRQVSYNTCVDMAKKDGGGVAVYCRSDVQAEPRRYMQDVTDLEFVSVKIEAPVKVLLVTVYKPPNFSLGKFLPNMKSLLDSLELINHGTIVVCGDFNEDLLSKGKKSINDLFQSRGYTQLITDSTTEKNTLIDHIYISHPDKCLHSGVLETYYSYHSPFVLIVGDSHLRAIVDGVVQMPEEPFSFGVMSTPGAAASVLRTEVLNAVLPRVPDAVCLLAPSNNLTASRTIDKASVDYVNLLRIIRSRWPNFVLIVGDSHLRAIVDGVVQMPEEPFSFGVMSTPGAAASALRTEVLNAALPRVPDAVCLLAPSNNLTASRTVDEASVDYVNLLRTIRSRWPNVFVVDFPPRLNCEVSCQDLLRQEYHRFVLIVGDSHLRAIVDGVVQMLEEPFSFGVMSTPGAAASALRTEVLNAALPRVPDAVCLLAPSNNLTASRTVDEASVDYVNLLRTIRSRWPNVFVVDFPPRLNCEVSCQDLLRQEYHRFVLIVGDSHLRAIVDGVVQMPEEPFSFGVMSTPGAAASALRTEVLNAVLPRVPDAVCLLAPSNNLTASRTIDEASVDYVNLLRRIRSRWPNVFVVDFPPRLNCEVSCQDLLRQEYHRVSVRMGGGTGYRHRVNKWPVSPFTGRSHKLVIPAESPDKKFVLIVGDSHLRAIVDGVVQMPKEPFSFGFMSTPGAAASALRTEVLNAVLPRVPDAVCLLAPSNNLTASRTVDEASVDYVNLLRSIRSRWPNVFVVDFPPRLNCEVSRQDLLRQEYHRVSARMGVKYFSAEEYFPHTQLELWSRDGVHLSDDRGMGILAQLMCNNLTASRTIDKASVDYVNLLRTIRSRWPNFVLIVGDSHLRAIVDGVVQMPEEPFSFGVMSTPGAAASALRTEVLNAVLPRVPDAVCLLAPSNNLTASRTIDEASVDYFVLIVGDSHLRAIVDGVVQMPEEPFSFGVMSTPGAAASALRTEVLNAVLPRVPDAVCLLAPSNNLTASRTVDEASVDYVNLLRRIRSRWPNVRFFSCLACFFILNRSSTLASLISLNELLNNNACIVFVVDFPPRLNCEVSCQDLLRQEYHRFVLIVGDSHLRAIVDGVVQMPEEPFSFGVMSTPGAAASALRTGVLNAVLPQVPDAVCLLAPSNNLTASRTVDEASVDYVNLLRRIRSRWPNVRFFSCLACFFILNRSSTLASLISLNELLNNNACIVFVVDFPPRLNCEVSCQDLLRQEYHRQDAEEGETCAGGEAAVEEAGPGEAGGPDGVPPSYRVQDHRDPTPMLPSSSRGTGYRHRVQKWPVSPFTGHSHKLVIPMESPDKKFVLIVGDSHLRAIVDGVVQMPEEPFSFGVMSTPGAAASALRTEVLNAVLPRVPDAVCLLAPSNNLTASRTIDEASVDYVNLLRTIRSRWPNVRFFSCLACFFILNRSSTLASLISLNELLNNNACIVFVVDFPPRLNCEVSYQDLLRQEYHRVSARMGVKYFSAVEYFPHTQPELWSRDGVHLSDDQGMGILVQLLWSAAMKEFETPPPAPRVSPRPSPPVRTFSPKLVVTGEAPAPRSPDPFQWQLASHGHKSRCLVFGVDPVLRSLSIATEPQKAEESSFPLNPVWFSSTVLDAMEEVSPSNLSSPVDYQPSPRHKRVI</sequence>
<keyword evidence="1" id="KW-0227">DNA damage</keyword>
<dbReference type="Pfam" id="PF05970">
    <property type="entry name" value="PIF1"/>
    <property type="match status" value="1"/>
</dbReference>
<dbReference type="InterPro" id="IPR025476">
    <property type="entry name" value="Helitron_helicase-like"/>
</dbReference>
<dbReference type="GO" id="GO:0016787">
    <property type="term" value="F:hydrolase activity"/>
    <property type="evidence" value="ECO:0007669"/>
    <property type="project" value="UniProtKB-KW"/>
</dbReference>
<feature type="domain" description="Helitron helicase-like" evidence="5">
    <location>
        <begin position="1257"/>
        <end position="1455"/>
    </location>
</feature>
<keyword evidence="1" id="KW-0234">DNA repair</keyword>
<dbReference type="EMBL" id="JAOPHQ010002390">
    <property type="protein sequence ID" value="KAK0147005.1"/>
    <property type="molecule type" value="Genomic_DNA"/>
</dbReference>
<comment type="catalytic activity">
    <reaction evidence="1">
        <text>ATP + H2O = ADP + phosphate + H(+)</text>
        <dbReference type="Rhea" id="RHEA:13065"/>
        <dbReference type="ChEBI" id="CHEBI:15377"/>
        <dbReference type="ChEBI" id="CHEBI:15378"/>
        <dbReference type="ChEBI" id="CHEBI:30616"/>
        <dbReference type="ChEBI" id="CHEBI:43474"/>
        <dbReference type="ChEBI" id="CHEBI:456216"/>
        <dbReference type="EC" id="5.6.2.3"/>
    </reaction>
</comment>
<name>A0AA47P3H9_MERPO</name>
<dbReference type="Pfam" id="PF20209">
    <property type="entry name" value="DUF6570"/>
    <property type="match status" value="1"/>
</dbReference>
<evidence type="ECO:0000259" key="5">
    <source>
        <dbReference type="Pfam" id="PF14214"/>
    </source>
</evidence>
<dbReference type="Proteomes" id="UP001174136">
    <property type="component" value="Unassembled WGS sequence"/>
</dbReference>
<evidence type="ECO:0000259" key="4">
    <source>
        <dbReference type="Pfam" id="PF05970"/>
    </source>
</evidence>
<keyword evidence="1" id="KW-0067">ATP-binding</keyword>
<feature type="domain" description="DNA helicase Pif1-like DEAD-box helicase" evidence="4">
    <location>
        <begin position="1966"/>
        <end position="2171"/>
    </location>
</feature>
<feature type="compositionally biased region" description="Polar residues" evidence="2">
    <location>
        <begin position="1156"/>
        <end position="1168"/>
    </location>
</feature>
<proteinExistence type="inferred from homology"/>
<feature type="region of interest" description="Disordered" evidence="2">
    <location>
        <begin position="21"/>
        <end position="40"/>
    </location>
</feature>
<comment type="caution">
    <text evidence="7">The sequence shown here is derived from an EMBL/GenBank/DDBJ whole genome shotgun (WGS) entry which is preliminary data.</text>
</comment>
<dbReference type="SUPFAM" id="SSF52266">
    <property type="entry name" value="SGNH hydrolase"/>
    <property type="match status" value="2"/>
</dbReference>
<feature type="region of interest" description="Disordered" evidence="2">
    <location>
        <begin position="1106"/>
        <end position="1140"/>
    </location>
</feature>
<dbReference type="InterPro" id="IPR027417">
    <property type="entry name" value="P-loop_NTPase"/>
</dbReference>
<feature type="region of interest" description="Disordered" evidence="2">
    <location>
        <begin position="1156"/>
        <end position="1184"/>
    </location>
</feature>